<dbReference type="OrthoDB" id="9974421at2759"/>
<evidence type="ECO:0000313" key="1">
    <source>
        <dbReference type="EMBL" id="CAD7228388.1"/>
    </source>
</evidence>
<protein>
    <submittedName>
        <fullName evidence="1">Uncharacterized protein</fullName>
    </submittedName>
</protein>
<gene>
    <name evidence="1" type="ORF">CTOB1V02_LOCUS6272</name>
</gene>
<accession>A0A7R8WB55</accession>
<dbReference type="Gene3D" id="3.40.50.1820">
    <property type="entry name" value="alpha/beta hydrolase"/>
    <property type="match status" value="1"/>
</dbReference>
<reference evidence="1" key="1">
    <citation type="submission" date="2020-11" db="EMBL/GenBank/DDBJ databases">
        <authorList>
            <person name="Tran Van P."/>
        </authorList>
    </citation>
    <scope>NUCLEOTIDE SEQUENCE</scope>
</reference>
<proteinExistence type="predicted"/>
<organism evidence="1">
    <name type="scientific">Cyprideis torosa</name>
    <dbReference type="NCBI Taxonomy" id="163714"/>
    <lineage>
        <taxon>Eukaryota</taxon>
        <taxon>Metazoa</taxon>
        <taxon>Ecdysozoa</taxon>
        <taxon>Arthropoda</taxon>
        <taxon>Crustacea</taxon>
        <taxon>Oligostraca</taxon>
        <taxon>Ostracoda</taxon>
        <taxon>Podocopa</taxon>
        <taxon>Podocopida</taxon>
        <taxon>Cytherocopina</taxon>
        <taxon>Cytheroidea</taxon>
        <taxon>Cytherideidae</taxon>
        <taxon>Cyprideis</taxon>
    </lineage>
</organism>
<dbReference type="AlphaFoldDB" id="A0A7R8WB55"/>
<dbReference type="InterPro" id="IPR029058">
    <property type="entry name" value="AB_hydrolase_fold"/>
</dbReference>
<dbReference type="EMBL" id="OB661516">
    <property type="protein sequence ID" value="CAD7228388.1"/>
    <property type="molecule type" value="Genomic_DNA"/>
</dbReference>
<name>A0A7R8WB55_9CRUS</name>
<sequence length="59" mass="6946">MTNHQGGSRDVLWLSKCLPNLKGLNMIPFKQFNHLDFLWAKNANLYVYDPMLKIMKTLH</sequence>